<dbReference type="Proteomes" id="UP000248806">
    <property type="component" value="Unassembled WGS sequence"/>
</dbReference>
<dbReference type="Pfam" id="PF03235">
    <property type="entry name" value="GmrSD_N"/>
    <property type="match status" value="1"/>
</dbReference>
<evidence type="ECO:0000313" key="4">
    <source>
        <dbReference type="Proteomes" id="UP000248806"/>
    </source>
</evidence>
<dbReference type="RefSeq" id="WP_111326946.1">
    <property type="nucleotide sequence ID" value="NZ_BIFX01000001.1"/>
</dbReference>
<evidence type="ECO:0000259" key="2">
    <source>
        <dbReference type="Pfam" id="PF03235"/>
    </source>
</evidence>
<gene>
    <name evidence="3" type="ORF">EI42_06434</name>
</gene>
<proteinExistence type="predicted"/>
<evidence type="ECO:0000256" key="1">
    <source>
        <dbReference type="SAM" id="MobiDB-lite"/>
    </source>
</evidence>
<organism evidence="3 4">
    <name type="scientific">Thermosporothrix hazakensis</name>
    <dbReference type="NCBI Taxonomy" id="644383"/>
    <lineage>
        <taxon>Bacteria</taxon>
        <taxon>Bacillati</taxon>
        <taxon>Chloroflexota</taxon>
        <taxon>Ktedonobacteria</taxon>
        <taxon>Ktedonobacterales</taxon>
        <taxon>Thermosporotrichaceae</taxon>
        <taxon>Thermosporothrix</taxon>
    </lineage>
</organism>
<feature type="region of interest" description="Disordered" evidence="1">
    <location>
        <begin position="515"/>
        <end position="543"/>
    </location>
</feature>
<sequence length="543" mass="63592">MEAYVHQLLQFLDGKKQFIIPIYQRPYSWTEEQCGRLWDDILRAAETNMPTHFLGSIVYVKRGLHHLTHNAQWLIIDGQQRLTTLMLLLAALAHVAQDQAGVTGMNPEEIRDSYLINKFGKDEDRYKLLLTQRDREILKLLIDDPDQALCQYEKSLLIDNYRFFDKRLRKDVSLEVVYEGVSKLIFVDIALDMTYDNPQLIFESLNSTGVDLTQADLIRNYVLMSLDPQEQEWLYKEYWYPIEEKFQANNTRGSQLFDRFMRDYLSLKLEDIPRISGVYEEFKRYYQTEKSKNVSMHDLVFDIASYAEYFARIALSHEPDPELRRAFQDIQALTVEVSYPFLLAVYDDYMRGFVRKEEFITIVRMVESYVVRRGVCGLPTNALNKMFVSLLKEIDKQHYLESVQAVWVSKEGNARFPKNEEFRAAFYVKDIYNNSRGNYLLQKLENHKRPVAAELESYKAVYIMPASDPLPEEWQEELGPNWKEIQARYVHTIVDTPQARRAGILPSSSLLARRRTATTRSGRLSRSVRRDTLVGSRLPDGTL</sequence>
<accession>A0A326TND0</accession>
<dbReference type="PANTHER" id="PTHR35149">
    <property type="entry name" value="SLL5132 PROTEIN"/>
    <property type="match status" value="1"/>
</dbReference>
<dbReference type="InterPro" id="IPR004919">
    <property type="entry name" value="GmrSD_N"/>
</dbReference>
<keyword evidence="4" id="KW-1185">Reference proteome</keyword>
<dbReference type="AlphaFoldDB" id="A0A326TND0"/>
<dbReference type="OrthoDB" id="9798761at2"/>
<dbReference type="EMBL" id="QKUF01000071">
    <property type="protein sequence ID" value="PZW18001.1"/>
    <property type="molecule type" value="Genomic_DNA"/>
</dbReference>
<dbReference type="PANTHER" id="PTHR35149:SF2">
    <property type="entry name" value="DUF262 DOMAIN-CONTAINING PROTEIN"/>
    <property type="match status" value="1"/>
</dbReference>
<protein>
    <submittedName>
        <fullName evidence="3">Uncharacterized protein with ParB-like and HNH nuclease domain</fullName>
    </submittedName>
</protein>
<evidence type="ECO:0000313" key="3">
    <source>
        <dbReference type="EMBL" id="PZW18001.1"/>
    </source>
</evidence>
<feature type="domain" description="GmrSD restriction endonucleases N-terminal" evidence="2">
    <location>
        <begin position="9"/>
        <end position="222"/>
    </location>
</feature>
<comment type="caution">
    <text evidence="3">The sequence shown here is derived from an EMBL/GenBank/DDBJ whole genome shotgun (WGS) entry which is preliminary data.</text>
</comment>
<reference evidence="3 4" key="1">
    <citation type="submission" date="2018-06" db="EMBL/GenBank/DDBJ databases">
        <title>Genomic Encyclopedia of Archaeal and Bacterial Type Strains, Phase II (KMG-II): from individual species to whole genera.</title>
        <authorList>
            <person name="Goeker M."/>
        </authorList>
    </citation>
    <scope>NUCLEOTIDE SEQUENCE [LARGE SCALE GENOMIC DNA]</scope>
    <source>
        <strain evidence="3 4">ATCC BAA-1881</strain>
    </source>
</reference>
<name>A0A326TND0_THEHA</name>